<comment type="caution">
    <text evidence="2">The sequence shown here is derived from an EMBL/GenBank/DDBJ whole genome shotgun (WGS) entry which is preliminary data.</text>
</comment>
<evidence type="ECO:0000256" key="1">
    <source>
        <dbReference type="SAM" id="MobiDB-lite"/>
    </source>
</evidence>
<protein>
    <submittedName>
        <fullName evidence="2">Uncharacterized protein</fullName>
    </submittedName>
</protein>
<gene>
    <name evidence="2" type="ORF">Tci_002963</name>
</gene>
<evidence type="ECO:0000313" key="2">
    <source>
        <dbReference type="EMBL" id="GEU30985.1"/>
    </source>
</evidence>
<dbReference type="AlphaFoldDB" id="A0A6L2J4V8"/>
<name>A0A6L2J4V8_TANCI</name>
<feature type="compositionally biased region" description="Basic and acidic residues" evidence="1">
    <location>
        <begin position="402"/>
        <end position="417"/>
    </location>
</feature>
<feature type="compositionally biased region" description="Low complexity" evidence="1">
    <location>
        <begin position="418"/>
        <end position="428"/>
    </location>
</feature>
<feature type="compositionally biased region" description="Acidic residues" evidence="1">
    <location>
        <begin position="108"/>
        <end position="124"/>
    </location>
</feature>
<sequence length="734" mass="84694">MYGAFLPDILTNQELLDSKAYKEYYAVASGAKPLKAKIKCKKKEDEPVTPSKSKSAPVAKGTRLKTPAKMANKRSKKDFYMSHASGSSDGVNIQSKVPNKQQQKTSTENDEDDVEESDVNDDSEETKSDNDGDDLTYPNLSTYKAYDEEEEKDKVDDDELSSDQRVYSPPDHELTEEEENKKGNDEDMEDEQEQDKEDDLYRDKNINVERSDAEMSNTQENQDTEDTHVTLTTVPLVVQQQSSSVSSDLLQTNKLKKEAQAKNQEFLNQVDLTMTTINKEQVQAQVSKIMLKNEKYVTESLGAKVLVRTTNQPQASYTVATSLSEFELKKILIDKIEENQSVNRLDIQKNIYNALVKSYNSDKDIFSSYGDVVTLKRGRDDQEKDKDPFTGSNRGSKKRRSGKEVDSSKEPTHKEFKSTSSSKGASRSQPKSSGKSAYVDEHGQKVDDLEEQSHQEFNTRNDDESSVREALDVNESQWNPSSSPTPDHKVSRIWSLVKVIYYWGTCHRGPKRQKFYGYASNMETSKDVYSRHMIISVTSLKIMKYFGYSHLEEIIVRRQDDQLYKFREGDFKRLRRQDIQDLLLLSVQSKMSNLNLEERYALNVALRMFTRCIVIQECMEDLQLGVKSYQKKINLTRPDTYHSDLKRMTPYTAYLDIQGIIYEDEMNRNRLMRTNELHKFSEGTLNYVCTALNDIITGIEMDYLPKRKWSKHDKKRARVMINVIDRKLRDRRLM</sequence>
<feature type="compositionally biased region" description="Acidic residues" evidence="1">
    <location>
        <begin position="186"/>
        <end position="198"/>
    </location>
</feature>
<accession>A0A6L2J4V8</accession>
<feature type="compositionally biased region" description="Basic and acidic residues" evidence="1">
    <location>
        <begin position="377"/>
        <end position="388"/>
    </location>
</feature>
<feature type="region of interest" description="Disordered" evidence="1">
    <location>
        <begin position="39"/>
        <end position="226"/>
    </location>
</feature>
<feature type="compositionally biased region" description="Acidic residues" evidence="1">
    <location>
        <begin position="147"/>
        <end position="161"/>
    </location>
</feature>
<feature type="region of interest" description="Disordered" evidence="1">
    <location>
        <begin position="377"/>
        <end position="468"/>
    </location>
</feature>
<feature type="compositionally biased region" description="Basic and acidic residues" evidence="1">
    <location>
        <begin position="438"/>
        <end position="468"/>
    </location>
</feature>
<feature type="compositionally biased region" description="Basic and acidic residues" evidence="1">
    <location>
        <begin position="199"/>
        <end position="213"/>
    </location>
</feature>
<reference evidence="2" key="1">
    <citation type="journal article" date="2019" name="Sci. Rep.">
        <title>Draft genome of Tanacetum cinerariifolium, the natural source of mosquito coil.</title>
        <authorList>
            <person name="Yamashiro T."/>
            <person name="Shiraishi A."/>
            <person name="Satake H."/>
            <person name="Nakayama K."/>
        </authorList>
    </citation>
    <scope>NUCLEOTIDE SEQUENCE</scope>
</reference>
<feature type="compositionally biased region" description="Polar residues" evidence="1">
    <location>
        <begin position="84"/>
        <end position="106"/>
    </location>
</feature>
<proteinExistence type="predicted"/>
<organism evidence="2">
    <name type="scientific">Tanacetum cinerariifolium</name>
    <name type="common">Dalmatian daisy</name>
    <name type="synonym">Chrysanthemum cinerariifolium</name>
    <dbReference type="NCBI Taxonomy" id="118510"/>
    <lineage>
        <taxon>Eukaryota</taxon>
        <taxon>Viridiplantae</taxon>
        <taxon>Streptophyta</taxon>
        <taxon>Embryophyta</taxon>
        <taxon>Tracheophyta</taxon>
        <taxon>Spermatophyta</taxon>
        <taxon>Magnoliopsida</taxon>
        <taxon>eudicotyledons</taxon>
        <taxon>Gunneridae</taxon>
        <taxon>Pentapetalae</taxon>
        <taxon>asterids</taxon>
        <taxon>campanulids</taxon>
        <taxon>Asterales</taxon>
        <taxon>Asteraceae</taxon>
        <taxon>Asteroideae</taxon>
        <taxon>Anthemideae</taxon>
        <taxon>Anthemidinae</taxon>
        <taxon>Tanacetum</taxon>
    </lineage>
</organism>
<dbReference type="EMBL" id="BKCJ010000208">
    <property type="protein sequence ID" value="GEU30985.1"/>
    <property type="molecule type" value="Genomic_DNA"/>
</dbReference>